<feature type="region of interest" description="Disordered" evidence="1">
    <location>
        <begin position="299"/>
        <end position="330"/>
    </location>
</feature>
<dbReference type="Proteomes" id="UP000186817">
    <property type="component" value="Unassembled WGS sequence"/>
</dbReference>
<gene>
    <name evidence="2" type="ORF">AK812_SmicGene41007</name>
</gene>
<feature type="compositionally biased region" description="Basic residues" evidence="1">
    <location>
        <begin position="80"/>
        <end position="89"/>
    </location>
</feature>
<accession>A0A1Q9C772</accession>
<dbReference type="AlphaFoldDB" id="A0A1Q9C772"/>
<organism evidence="2 3">
    <name type="scientific">Symbiodinium microadriaticum</name>
    <name type="common">Dinoflagellate</name>
    <name type="synonym">Zooxanthella microadriatica</name>
    <dbReference type="NCBI Taxonomy" id="2951"/>
    <lineage>
        <taxon>Eukaryota</taxon>
        <taxon>Sar</taxon>
        <taxon>Alveolata</taxon>
        <taxon>Dinophyceae</taxon>
        <taxon>Suessiales</taxon>
        <taxon>Symbiodiniaceae</taxon>
        <taxon>Symbiodinium</taxon>
    </lineage>
</organism>
<feature type="compositionally biased region" description="Basic and acidic residues" evidence="1">
    <location>
        <begin position="9"/>
        <end position="19"/>
    </location>
</feature>
<feature type="region of interest" description="Disordered" evidence="1">
    <location>
        <begin position="1"/>
        <end position="116"/>
    </location>
</feature>
<evidence type="ECO:0000313" key="3">
    <source>
        <dbReference type="Proteomes" id="UP000186817"/>
    </source>
</evidence>
<dbReference type="EMBL" id="LSRX01001562">
    <property type="protein sequence ID" value="OLP78782.1"/>
    <property type="molecule type" value="Genomic_DNA"/>
</dbReference>
<sequence length="551" mass="64644">MFQECYFAEEDKSYDEKKPPSKKPKYVTESTAEIHAIKDDEEEKKEEKKKESPEKEEEKEEKDKKEEEREKKDEEEKDKRKQQRDKKEKKRSESKAKKEKKEKKDKKDKESKHMVLTRLKRTEKSLVDIKSQIMQITLARSLLDGSWSPSGRRNAPRGLHLAESVVHLMQEDAVRVSQKLQPAKPMAKPTSGCDPEKCIAPATLTGYVVKAVDVQRPFFTADAVCDNENGRLAAKHGYYGTATAEVVTSLVAIPALVAVHNHNYDDYFNDDNDNDYDHNHQHNNNYNFHDHQYDHFHHYDHDDDKHDHHNNDIHNHNDDHHIYNDNHNDHLHNHDHHNNYHLHHDHYNHNDYHHDHININNNHDHHKHNNYNNNHKHDNYHNQYYDNNHHDIHLDNHYNNQHNDDNYFDHNHHDDFNNNYDHDHSRYMFVEVCTDKEKPYLIHGCALSSEAKYINCKTPATTRGYVITETGTDTELELGELHNWDVKAQCAALYHGAAKVTECDDNGLPYGSLSKDGISGCEPDTCIDPTETAGYDLTVQELELWKQLNCK</sequence>
<keyword evidence="3" id="KW-1185">Reference proteome</keyword>
<proteinExistence type="predicted"/>
<name>A0A1Q9C772_SYMMI</name>
<feature type="compositionally biased region" description="Basic and acidic residues" evidence="1">
    <location>
        <begin position="61"/>
        <end position="79"/>
    </location>
</feature>
<reference evidence="2 3" key="1">
    <citation type="submission" date="2016-02" db="EMBL/GenBank/DDBJ databases">
        <title>Genome analysis of coral dinoflagellate symbionts highlights evolutionary adaptations to a symbiotic lifestyle.</title>
        <authorList>
            <person name="Aranda M."/>
            <person name="Li Y."/>
            <person name="Liew Y.J."/>
            <person name="Baumgarten S."/>
            <person name="Simakov O."/>
            <person name="Wilson M."/>
            <person name="Piel J."/>
            <person name="Ashoor H."/>
            <person name="Bougouffa S."/>
            <person name="Bajic V.B."/>
            <person name="Ryu T."/>
            <person name="Ravasi T."/>
            <person name="Bayer T."/>
            <person name="Micklem G."/>
            <person name="Kim H."/>
            <person name="Bhak J."/>
            <person name="Lajeunesse T.C."/>
            <person name="Voolstra C.R."/>
        </authorList>
    </citation>
    <scope>NUCLEOTIDE SEQUENCE [LARGE SCALE GENOMIC DNA]</scope>
    <source>
        <strain evidence="2 3">CCMP2467</strain>
    </source>
</reference>
<evidence type="ECO:0000313" key="2">
    <source>
        <dbReference type="EMBL" id="OLP78782.1"/>
    </source>
</evidence>
<evidence type="ECO:0000256" key="1">
    <source>
        <dbReference type="SAM" id="MobiDB-lite"/>
    </source>
</evidence>
<comment type="caution">
    <text evidence="2">The sequence shown here is derived from an EMBL/GenBank/DDBJ whole genome shotgun (WGS) entry which is preliminary data.</text>
</comment>
<dbReference type="OrthoDB" id="447377at2759"/>
<protein>
    <submittedName>
        <fullName evidence="2">Uncharacterized protein</fullName>
    </submittedName>
</protein>